<feature type="transmembrane region" description="Helical" evidence="8">
    <location>
        <begin position="171"/>
        <end position="191"/>
    </location>
</feature>
<protein>
    <submittedName>
        <fullName evidence="10">Putative MFS family arabinose efflux permease</fullName>
    </submittedName>
</protein>
<feature type="transmembrane region" description="Helical" evidence="8">
    <location>
        <begin position="406"/>
        <end position="425"/>
    </location>
</feature>
<feature type="transmembrane region" description="Helical" evidence="8">
    <location>
        <begin position="287"/>
        <end position="306"/>
    </location>
</feature>
<dbReference type="EMBL" id="QUMS01000001">
    <property type="protein sequence ID" value="REG11695.1"/>
    <property type="molecule type" value="Genomic_DNA"/>
</dbReference>
<evidence type="ECO:0000256" key="6">
    <source>
        <dbReference type="ARBA" id="ARBA00022989"/>
    </source>
</evidence>
<evidence type="ECO:0000256" key="3">
    <source>
        <dbReference type="ARBA" id="ARBA00022448"/>
    </source>
</evidence>
<dbReference type="Proteomes" id="UP000256388">
    <property type="component" value="Unassembled WGS sequence"/>
</dbReference>
<dbReference type="GO" id="GO:0005886">
    <property type="term" value="C:plasma membrane"/>
    <property type="evidence" value="ECO:0007669"/>
    <property type="project" value="UniProtKB-SubCell"/>
</dbReference>
<dbReference type="Gene3D" id="1.20.1250.20">
    <property type="entry name" value="MFS general substrate transporter like domains"/>
    <property type="match status" value="1"/>
</dbReference>
<dbReference type="Pfam" id="PF07690">
    <property type="entry name" value="MFS_1"/>
    <property type="match status" value="1"/>
</dbReference>
<dbReference type="PROSITE" id="PS50850">
    <property type="entry name" value="MFS"/>
    <property type="match status" value="1"/>
</dbReference>
<evidence type="ECO:0000256" key="7">
    <source>
        <dbReference type="ARBA" id="ARBA00023136"/>
    </source>
</evidence>
<dbReference type="InterPro" id="IPR005829">
    <property type="entry name" value="Sugar_transporter_CS"/>
</dbReference>
<gene>
    <name evidence="10" type="ORF">DFR64_1587</name>
</gene>
<evidence type="ECO:0000313" key="10">
    <source>
        <dbReference type="EMBL" id="REG11695.1"/>
    </source>
</evidence>
<evidence type="ECO:0000313" key="11">
    <source>
        <dbReference type="Proteomes" id="UP000256388"/>
    </source>
</evidence>
<dbReference type="InterPro" id="IPR036259">
    <property type="entry name" value="MFS_trans_sf"/>
</dbReference>
<keyword evidence="4" id="KW-1003">Cell membrane</keyword>
<dbReference type="AlphaFoldDB" id="A0A3E0AJ66"/>
<feature type="transmembrane region" description="Helical" evidence="8">
    <location>
        <begin position="71"/>
        <end position="89"/>
    </location>
</feature>
<dbReference type="PROSITE" id="PS00216">
    <property type="entry name" value="SUGAR_TRANSPORT_1"/>
    <property type="match status" value="1"/>
</dbReference>
<keyword evidence="3" id="KW-0813">Transport</keyword>
<dbReference type="InterPro" id="IPR050171">
    <property type="entry name" value="MFS_Transporters"/>
</dbReference>
<dbReference type="PANTHER" id="PTHR23517:SF2">
    <property type="entry name" value="MULTIDRUG RESISTANCE PROTEIN MDTH"/>
    <property type="match status" value="1"/>
</dbReference>
<organism evidence="10 11">
    <name type="scientific">Pelolinea submarina</name>
    <dbReference type="NCBI Taxonomy" id="913107"/>
    <lineage>
        <taxon>Bacteria</taxon>
        <taxon>Bacillati</taxon>
        <taxon>Chloroflexota</taxon>
        <taxon>Anaerolineae</taxon>
        <taxon>Anaerolineales</taxon>
        <taxon>Anaerolineaceae</taxon>
        <taxon>Pelolinea</taxon>
    </lineage>
</organism>
<sequence>MVESLSIALIFQDKIFILSIGKVKGSFNMINKIRNTVEEYPKSFWVMMLGLFIDNLGGNLIYPFFTLYVTAKFGVGLSVVGLLLGAQTAGRMLGGIVGGGLADRYGRKKLMLFGLLVSGLFSTVIIFVNHFYVLFLVAVAAGFLGAMSGPAHQAMLADILPENKRSSGFGVLRVVYNLTVAIGPLIGGFISDFSYNWLFIGDAITSTITFFIVLKLLDETLPEKLSAQEEEERKSDKIGLKGYLQVLKDRDYVLLLGFLMLTFAVMMQMLSTLSVYMRDVQGFPNRYYGYILSLNAVMVVVMQFWVTRQADKMKPLIALAIGAAFSTAGYAMFGFVNGLLPFALAMAILTIGEMVIDPLSQTLAAKFAPEDKRGRYMAALNLSTNLSYLITPYLAGLVIDNYDPHWVWYACGIVGSVAVLGYIWLHFRTGKKA</sequence>
<dbReference type="GO" id="GO:0022857">
    <property type="term" value="F:transmembrane transporter activity"/>
    <property type="evidence" value="ECO:0007669"/>
    <property type="project" value="InterPro"/>
</dbReference>
<name>A0A3E0AJ66_9CHLR</name>
<keyword evidence="7 8" id="KW-0472">Membrane</keyword>
<feature type="transmembrane region" description="Helical" evidence="8">
    <location>
        <begin position="252"/>
        <end position="275"/>
    </location>
</feature>
<feature type="transmembrane region" description="Helical" evidence="8">
    <location>
        <begin position="44"/>
        <end position="65"/>
    </location>
</feature>
<feature type="domain" description="Major facilitator superfamily (MFS) profile" evidence="9">
    <location>
        <begin position="43"/>
        <end position="433"/>
    </location>
</feature>
<dbReference type="InterPro" id="IPR001958">
    <property type="entry name" value="Tet-R_TetA/multi-R_MdtG-like"/>
</dbReference>
<reference evidence="10 11" key="1">
    <citation type="submission" date="2018-08" db="EMBL/GenBank/DDBJ databases">
        <title>Genomic Encyclopedia of Type Strains, Phase IV (KMG-IV): sequencing the most valuable type-strain genomes for metagenomic binning, comparative biology and taxonomic classification.</title>
        <authorList>
            <person name="Goeker M."/>
        </authorList>
    </citation>
    <scope>NUCLEOTIDE SEQUENCE [LARGE SCALE GENOMIC DNA]</scope>
    <source>
        <strain evidence="10 11">DSM 23923</strain>
    </source>
</reference>
<accession>A0A3E0AJ66</accession>
<comment type="subcellular location">
    <subcellularLocation>
        <location evidence="1">Cell membrane</location>
        <topology evidence="1">Multi-pass membrane protein</topology>
    </subcellularLocation>
</comment>
<comment type="similarity">
    <text evidence="2">Belongs to the major facilitator superfamily. TCR/Tet family.</text>
</comment>
<evidence type="ECO:0000256" key="8">
    <source>
        <dbReference type="SAM" id="Phobius"/>
    </source>
</evidence>
<keyword evidence="5 8" id="KW-0812">Transmembrane</keyword>
<keyword evidence="11" id="KW-1185">Reference proteome</keyword>
<dbReference type="PANTHER" id="PTHR23517">
    <property type="entry name" value="RESISTANCE PROTEIN MDTM, PUTATIVE-RELATED-RELATED"/>
    <property type="match status" value="1"/>
</dbReference>
<feature type="transmembrane region" description="Helical" evidence="8">
    <location>
        <begin position="197"/>
        <end position="217"/>
    </location>
</feature>
<dbReference type="InterPro" id="IPR011701">
    <property type="entry name" value="MFS"/>
</dbReference>
<comment type="caution">
    <text evidence="10">The sequence shown here is derived from an EMBL/GenBank/DDBJ whole genome shotgun (WGS) entry which is preliminary data.</text>
</comment>
<evidence type="ECO:0000256" key="4">
    <source>
        <dbReference type="ARBA" id="ARBA00022475"/>
    </source>
</evidence>
<dbReference type="InterPro" id="IPR020846">
    <property type="entry name" value="MFS_dom"/>
</dbReference>
<feature type="transmembrane region" description="Helical" evidence="8">
    <location>
        <begin position="110"/>
        <end position="127"/>
    </location>
</feature>
<evidence type="ECO:0000256" key="5">
    <source>
        <dbReference type="ARBA" id="ARBA00022692"/>
    </source>
</evidence>
<dbReference type="CDD" id="cd17329">
    <property type="entry name" value="MFS_MdtH_MDR_like"/>
    <property type="match status" value="1"/>
</dbReference>
<keyword evidence="6 8" id="KW-1133">Transmembrane helix</keyword>
<evidence type="ECO:0000256" key="2">
    <source>
        <dbReference type="ARBA" id="ARBA00007520"/>
    </source>
</evidence>
<dbReference type="PRINTS" id="PR01035">
    <property type="entry name" value="TCRTETA"/>
</dbReference>
<evidence type="ECO:0000256" key="1">
    <source>
        <dbReference type="ARBA" id="ARBA00004651"/>
    </source>
</evidence>
<feature type="transmembrane region" description="Helical" evidence="8">
    <location>
        <begin position="376"/>
        <end position="394"/>
    </location>
</feature>
<feature type="transmembrane region" description="Helical" evidence="8">
    <location>
        <begin position="315"/>
        <end position="333"/>
    </location>
</feature>
<evidence type="ECO:0000259" key="9">
    <source>
        <dbReference type="PROSITE" id="PS50850"/>
    </source>
</evidence>
<proteinExistence type="inferred from homology"/>
<feature type="transmembrane region" description="Helical" evidence="8">
    <location>
        <begin position="133"/>
        <end position="151"/>
    </location>
</feature>
<dbReference type="SUPFAM" id="SSF103473">
    <property type="entry name" value="MFS general substrate transporter"/>
    <property type="match status" value="1"/>
</dbReference>